<dbReference type="InterPro" id="IPR012551">
    <property type="entry name" value="DUF1707_SHOCT-like"/>
</dbReference>
<dbReference type="EMBL" id="BAAAYK010000038">
    <property type="protein sequence ID" value="GAA3357956.1"/>
    <property type="molecule type" value="Genomic_DNA"/>
</dbReference>
<organism evidence="3 4">
    <name type="scientific">Saccharopolyspora gregorii</name>
    <dbReference type="NCBI Taxonomy" id="33914"/>
    <lineage>
        <taxon>Bacteria</taxon>
        <taxon>Bacillati</taxon>
        <taxon>Actinomycetota</taxon>
        <taxon>Actinomycetes</taxon>
        <taxon>Pseudonocardiales</taxon>
        <taxon>Pseudonocardiaceae</taxon>
        <taxon>Saccharopolyspora</taxon>
    </lineage>
</organism>
<evidence type="ECO:0000259" key="2">
    <source>
        <dbReference type="Pfam" id="PF08044"/>
    </source>
</evidence>
<evidence type="ECO:0000313" key="3">
    <source>
        <dbReference type="EMBL" id="GAA3357956.1"/>
    </source>
</evidence>
<evidence type="ECO:0000256" key="1">
    <source>
        <dbReference type="SAM" id="Phobius"/>
    </source>
</evidence>
<dbReference type="Pfam" id="PF08044">
    <property type="entry name" value="DUF1707"/>
    <property type="match status" value="1"/>
</dbReference>
<keyword evidence="1" id="KW-0472">Membrane</keyword>
<accession>A0ABP6RV39</accession>
<gene>
    <name evidence="3" type="ORF">GCM10020366_28080</name>
</gene>
<proteinExistence type="predicted"/>
<feature type="domain" description="DUF1707" evidence="2">
    <location>
        <begin position="13"/>
        <end position="65"/>
    </location>
</feature>
<protein>
    <recommendedName>
        <fullName evidence="2">DUF1707 domain-containing protein</fullName>
    </recommendedName>
</protein>
<name>A0ABP6RV39_9PSEU</name>
<reference evidence="4" key="1">
    <citation type="journal article" date="2019" name="Int. J. Syst. Evol. Microbiol.">
        <title>The Global Catalogue of Microorganisms (GCM) 10K type strain sequencing project: providing services to taxonomists for standard genome sequencing and annotation.</title>
        <authorList>
            <consortium name="The Broad Institute Genomics Platform"/>
            <consortium name="The Broad Institute Genome Sequencing Center for Infectious Disease"/>
            <person name="Wu L."/>
            <person name="Ma J."/>
        </authorList>
    </citation>
    <scope>NUCLEOTIDE SEQUENCE [LARGE SCALE GENOMIC DNA]</scope>
    <source>
        <strain evidence="4">JCM 9687</strain>
    </source>
</reference>
<comment type="caution">
    <text evidence="3">The sequence shown here is derived from an EMBL/GenBank/DDBJ whole genome shotgun (WGS) entry which is preliminary data.</text>
</comment>
<dbReference type="Proteomes" id="UP001500483">
    <property type="component" value="Unassembled WGS sequence"/>
</dbReference>
<feature type="transmembrane region" description="Helical" evidence="1">
    <location>
        <begin position="125"/>
        <end position="145"/>
    </location>
</feature>
<keyword evidence="1" id="KW-1133">Transmembrane helix</keyword>
<keyword evidence="1" id="KW-0812">Transmembrane</keyword>
<sequence>MTHVDVPAQDGGIRLSDADRAQGMRLLNEQVAAGCLTSEEFADRAIQLEHARTRAELLAPFRDLPQPRPSFDDAVLAERPTALPPAEPARPTPHLRYLITAVVAPCAIVGALTGLESAAAEPSRLLLASLVVAGLYLVQLVAGYLSAR</sequence>
<evidence type="ECO:0000313" key="4">
    <source>
        <dbReference type="Proteomes" id="UP001500483"/>
    </source>
</evidence>
<keyword evidence="4" id="KW-1185">Reference proteome</keyword>
<feature type="transmembrane region" description="Helical" evidence="1">
    <location>
        <begin position="95"/>
        <end position="113"/>
    </location>
</feature>